<comment type="caution">
    <text evidence="1">The sequence shown here is derived from an EMBL/GenBank/DDBJ whole genome shotgun (WGS) entry which is preliminary data.</text>
</comment>
<keyword evidence="1" id="KW-0808">Transferase</keyword>
<organism evidence="1 2">
    <name type="scientific">Candidatus Thiomargarita nelsonii</name>
    <dbReference type="NCBI Taxonomy" id="1003181"/>
    <lineage>
        <taxon>Bacteria</taxon>
        <taxon>Pseudomonadati</taxon>
        <taxon>Pseudomonadota</taxon>
        <taxon>Gammaproteobacteria</taxon>
        <taxon>Thiotrichales</taxon>
        <taxon>Thiotrichaceae</taxon>
        <taxon>Thiomargarita</taxon>
    </lineage>
</organism>
<keyword evidence="2" id="KW-1185">Reference proteome</keyword>
<dbReference type="GO" id="GO:0016740">
    <property type="term" value="F:transferase activity"/>
    <property type="evidence" value="ECO:0007669"/>
    <property type="project" value="UniProtKB-KW"/>
</dbReference>
<proteinExistence type="predicted"/>
<dbReference type="AlphaFoldDB" id="A0A176RUR5"/>
<evidence type="ECO:0000313" key="2">
    <source>
        <dbReference type="Proteomes" id="UP000076962"/>
    </source>
</evidence>
<dbReference type="SUPFAM" id="SSF53756">
    <property type="entry name" value="UDP-Glycosyltransferase/glycogen phosphorylase"/>
    <property type="match status" value="1"/>
</dbReference>
<dbReference type="Proteomes" id="UP000076962">
    <property type="component" value="Unassembled WGS sequence"/>
</dbReference>
<gene>
    <name evidence="1" type="ORF">THIOM_004872</name>
</gene>
<dbReference type="Gene3D" id="3.40.50.2000">
    <property type="entry name" value="Glycogen Phosphorylase B"/>
    <property type="match status" value="1"/>
</dbReference>
<sequence length="250" mass="28425">MKIAHLTSDHPPHDIRIFHKQCKSLMSNGYEVALVVKADSDKIIDSVQILSIPEESSRLKRFFYSSWAVYKKAIASKAKICHFHDPELIPTAILLSLRGKKVVYDVHEDLPRQILSKDWIPTWLRYPVSWLAATSEWIGSRLFFSAIVPATPKIASRFPKSKTVLVQNFPILNELGNAKTVILKAFESVKNQDCCFILAGSFSSPALEKECRMLDAWQFVDFRGWLLREEIREMLSKAKAGLVVLHSTLA</sequence>
<dbReference type="EMBL" id="LUTY01002783">
    <property type="protein sequence ID" value="OAD19490.1"/>
    <property type="molecule type" value="Genomic_DNA"/>
</dbReference>
<accession>A0A176RUR5</accession>
<evidence type="ECO:0000313" key="1">
    <source>
        <dbReference type="EMBL" id="OAD19490.1"/>
    </source>
</evidence>
<protein>
    <submittedName>
        <fullName evidence="1">Glycosyl transferase group 1</fullName>
    </submittedName>
</protein>
<reference evidence="1 2" key="1">
    <citation type="submission" date="2016-05" db="EMBL/GenBank/DDBJ databases">
        <title>Single-cell genome of chain-forming Candidatus Thiomargarita nelsonii and comparison to other large sulfur-oxidizing bacteria.</title>
        <authorList>
            <person name="Winkel M."/>
            <person name="Salman V."/>
            <person name="Woyke T."/>
            <person name="Schulz-Vogt H."/>
            <person name="Richter M."/>
            <person name="Flood B."/>
            <person name="Bailey J."/>
            <person name="Amann R."/>
            <person name="Mussmann M."/>
        </authorList>
    </citation>
    <scope>NUCLEOTIDE SEQUENCE [LARGE SCALE GENOMIC DNA]</scope>
    <source>
        <strain evidence="1 2">THI036</strain>
    </source>
</reference>
<name>A0A176RUR5_9GAMM</name>